<accession>A0ABT8M7U7</accession>
<keyword evidence="2" id="KW-1185">Reference proteome</keyword>
<reference evidence="1" key="1">
    <citation type="submission" date="2019-05" db="EMBL/GenBank/DDBJ databases">
        <title>Methanoculleus sp. FWC-SCC1, a methanogenic archaeon isolated from deep marine cold seep.</title>
        <authorList>
            <person name="Chen Y.-W."/>
            <person name="Chen S.-C."/>
            <person name="Teng N.-H."/>
            <person name="Lai M.-C."/>
        </authorList>
    </citation>
    <scope>NUCLEOTIDE SEQUENCE</scope>
    <source>
        <strain evidence="1">FWC-SCC1</strain>
    </source>
</reference>
<proteinExistence type="predicted"/>
<evidence type="ECO:0000313" key="1">
    <source>
        <dbReference type="EMBL" id="MDN7024015.1"/>
    </source>
</evidence>
<evidence type="ECO:0000313" key="2">
    <source>
        <dbReference type="Proteomes" id="UP001168338"/>
    </source>
</evidence>
<protein>
    <submittedName>
        <fullName evidence="1">Uncharacterized protein</fullName>
    </submittedName>
</protein>
<dbReference type="EMBL" id="VCYH01000002">
    <property type="protein sequence ID" value="MDN7024015.1"/>
    <property type="molecule type" value="Genomic_DNA"/>
</dbReference>
<gene>
    <name evidence="1" type="ORF">FGU65_03765</name>
</gene>
<dbReference type="RefSeq" id="WP_301663101.1">
    <property type="nucleotide sequence ID" value="NZ_VCYH01000002.1"/>
</dbReference>
<dbReference type="Proteomes" id="UP001168338">
    <property type="component" value="Unassembled WGS sequence"/>
</dbReference>
<sequence length="59" mass="6262">MSPEGQAPNAVPLYLVAQVVANAVGRHGKALREIHIIRTAGHYYTVTAITGQEAGGNEY</sequence>
<organism evidence="1 2">
    <name type="scientific">Methanoculleus frigidifontis</name>
    <dbReference type="NCBI Taxonomy" id="2584085"/>
    <lineage>
        <taxon>Archaea</taxon>
        <taxon>Methanobacteriati</taxon>
        <taxon>Methanobacteriota</taxon>
        <taxon>Stenosarchaea group</taxon>
        <taxon>Methanomicrobia</taxon>
        <taxon>Methanomicrobiales</taxon>
        <taxon>Methanomicrobiaceae</taxon>
        <taxon>Methanoculleus</taxon>
    </lineage>
</organism>
<comment type="caution">
    <text evidence="1">The sequence shown here is derived from an EMBL/GenBank/DDBJ whole genome shotgun (WGS) entry which is preliminary data.</text>
</comment>
<name>A0ABT8M7U7_9EURY</name>